<protein>
    <submittedName>
        <fullName evidence="2">Membrane protein, putative</fullName>
    </submittedName>
</protein>
<accession>Q2T3W8</accession>
<evidence type="ECO:0000313" key="3">
    <source>
        <dbReference type="Proteomes" id="UP000001930"/>
    </source>
</evidence>
<gene>
    <name evidence="2" type="ordered locus">BTH_II1937</name>
</gene>
<organism evidence="2 3">
    <name type="scientific">Burkholderia thailandensis (strain ATCC 700388 / DSM 13276 / CCUG 48851 / CIP 106301 / E264)</name>
    <dbReference type="NCBI Taxonomy" id="271848"/>
    <lineage>
        <taxon>Bacteria</taxon>
        <taxon>Pseudomonadati</taxon>
        <taxon>Pseudomonadota</taxon>
        <taxon>Betaproteobacteria</taxon>
        <taxon>Burkholderiales</taxon>
        <taxon>Burkholderiaceae</taxon>
        <taxon>Burkholderia</taxon>
        <taxon>pseudomallei group</taxon>
    </lineage>
</organism>
<dbReference type="NCBIfam" id="NF033664">
    <property type="entry name" value="PACE_transport"/>
    <property type="match status" value="1"/>
</dbReference>
<name>Q2T3W8_BURTA</name>
<dbReference type="InterPro" id="IPR007896">
    <property type="entry name" value="BTP_bacteria"/>
</dbReference>
<feature type="domain" description="Chlorhexidine efflux transporter" evidence="1">
    <location>
        <begin position="108"/>
        <end position="170"/>
    </location>
</feature>
<proteinExistence type="predicted"/>
<feature type="domain" description="Chlorhexidine efflux transporter" evidence="1">
    <location>
        <begin position="40"/>
        <end position="102"/>
    </location>
</feature>
<dbReference type="KEGG" id="bte:BTH_II1937"/>
<dbReference type="InterPro" id="IPR058208">
    <property type="entry name" value="PACE"/>
</dbReference>
<keyword evidence="3" id="KW-1185">Reference proteome</keyword>
<sequence length="185" mass="20375">MRRIRYPLCRSLRQIIRVDLDSTSNTASPASPVPHSAMQGFKRKIVYVTCFELIAIAITTTGFSLLTGQAPAHASIAAVASSAIAVAWNLAYNTAFEWWEARQTRRGRGLLRRIAHAVGFEAGLVVMLVPLFAWWLDVSLWQAFVLDLGLIAFFLAYTFAFNLAFDRLFGLPASARPAPPEASSS</sequence>
<reference evidence="2 3" key="1">
    <citation type="journal article" date="2005" name="BMC Genomics">
        <title>Bacterial genome adaptation to niches: divergence of the potential virulence genes in three Burkholderia species of different survival strategies.</title>
        <authorList>
            <person name="Kim H.S."/>
            <person name="Schell M.A."/>
            <person name="Yu Y."/>
            <person name="Ulrich R.L."/>
            <person name="Sarria S.H."/>
            <person name="Nierman W.C."/>
            <person name="DeShazer D."/>
        </authorList>
    </citation>
    <scope>NUCLEOTIDE SEQUENCE [LARGE SCALE GENOMIC DNA]</scope>
    <source>
        <strain evidence="3">ATCC 700388 / DSM 13276 / CCUG 48851 / CIP 106301 / E264</strain>
    </source>
</reference>
<dbReference type="HOGENOM" id="CLU_120004_0_0_4"/>
<dbReference type="Pfam" id="PF05232">
    <property type="entry name" value="BTP"/>
    <property type="match status" value="2"/>
</dbReference>
<dbReference type="EMBL" id="CP000085">
    <property type="protein sequence ID" value="ABC35138.1"/>
    <property type="molecule type" value="Genomic_DNA"/>
</dbReference>
<dbReference type="AlphaFoldDB" id="Q2T3W8"/>
<evidence type="ECO:0000313" key="2">
    <source>
        <dbReference type="EMBL" id="ABC35138.1"/>
    </source>
</evidence>
<dbReference type="Proteomes" id="UP000001930">
    <property type="component" value="Chromosome II"/>
</dbReference>
<evidence type="ECO:0000259" key="1">
    <source>
        <dbReference type="Pfam" id="PF05232"/>
    </source>
</evidence>